<gene>
    <name evidence="1" type="ORF">ACFSQ6_13125</name>
</gene>
<keyword evidence="2" id="KW-1185">Reference proteome</keyword>
<reference evidence="2" key="1">
    <citation type="journal article" date="2019" name="Int. J. Syst. Evol. Microbiol.">
        <title>The Global Catalogue of Microorganisms (GCM) 10K type strain sequencing project: providing services to taxonomists for standard genome sequencing and annotation.</title>
        <authorList>
            <consortium name="The Broad Institute Genomics Platform"/>
            <consortium name="The Broad Institute Genome Sequencing Center for Infectious Disease"/>
            <person name="Wu L."/>
            <person name="Ma J."/>
        </authorList>
    </citation>
    <scope>NUCLEOTIDE SEQUENCE [LARGE SCALE GENOMIC DNA]</scope>
    <source>
        <strain evidence="2">KCTC 42247</strain>
    </source>
</reference>
<protein>
    <submittedName>
        <fullName evidence="1">Uncharacterized protein</fullName>
    </submittedName>
</protein>
<dbReference type="Proteomes" id="UP001597418">
    <property type="component" value="Unassembled WGS sequence"/>
</dbReference>
<dbReference type="EMBL" id="JBHUMB010000014">
    <property type="protein sequence ID" value="MFD2744333.1"/>
    <property type="molecule type" value="Genomic_DNA"/>
</dbReference>
<comment type="caution">
    <text evidence="1">The sequence shown here is derived from an EMBL/GenBank/DDBJ whole genome shotgun (WGS) entry which is preliminary data.</text>
</comment>
<evidence type="ECO:0000313" key="2">
    <source>
        <dbReference type="Proteomes" id="UP001597418"/>
    </source>
</evidence>
<name>A0ABW5UEJ9_9SPHI</name>
<accession>A0ABW5UEJ9</accession>
<dbReference type="RefSeq" id="WP_197464734.1">
    <property type="nucleotide sequence ID" value="NZ_JBHUMB010000014.1"/>
</dbReference>
<sequence>MGRLVRKTYISPHISTIYVEIESAFAAGSVVTITVEDSNPPNVLDWEERESEQIWNF</sequence>
<evidence type="ECO:0000313" key="1">
    <source>
        <dbReference type="EMBL" id="MFD2744333.1"/>
    </source>
</evidence>
<organism evidence="1 2">
    <name type="scientific">Sphingobacterium populi</name>
    <dbReference type="NCBI Taxonomy" id="1812824"/>
    <lineage>
        <taxon>Bacteria</taxon>
        <taxon>Pseudomonadati</taxon>
        <taxon>Bacteroidota</taxon>
        <taxon>Sphingobacteriia</taxon>
        <taxon>Sphingobacteriales</taxon>
        <taxon>Sphingobacteriaceae</taxon>
        <taxon>Sphingobacterium</taxon>
    </lineage>
</organism>
<proteinExistence type="predicted"/>